<organism evidence="2 3">
    <name type="scientific">Rhipicephalus sanguineus</name>
    <name type="common">Brown dog tick</name>
    <name type="synonym">Ixodes sanguineus</name>
    <dbReference type="NCBI Taxonomy" id="34632"/>
    <lineage>
        <taxon>Eukaryota</taxon>
        <taxon>Metazoa</taxon>
        <taxon>Ecdysozoa</taxon>
        <taxon>Arthropoda</taxon>
        <taxon>Chelicerata</taxon>
        <taxon>Arachnida</taxon>
        <taxon>Acari</taxon>
        <taxon>Parasitiformes</taxon>
        <taxon>Ixodida</taxon>
        <taxon>Ixodoidea</taxon>
        <taxon>Ixodidae</taxon>
        <taxon>Rhipicephalinae</taxon>
        <taxon>Rhipicephalus</taxon>
        <taxon>Rhipicephalus</taxon>
    </lineage>
</organism>
<feature type="region of interest" description="Disordered" evidence="1">
    <location>
        <begin position="80"/>
        <end position="211"/>
    </location>
</feature>
<feature type="region of interest" description="Disordered" evidence="1">
    <location>
        <begin position="1"/>
        <end position="20"/>
    </location>
</feature>
<feature type="compositionally biased region" description="Low complexity" evidence="1">
    <location>
        <begin position="80"/>
        <end position="98"/>
    </location>
</feature>
<dbReference type="AlphaFoldDB" id="A0A9D4QHH2"/>
<comment type="caution">
    <text evidence="2">The sequence shown here is derived from an EMBL/GenBank/DDBJ whole genome shotgun (WGS) entry which is preliminary data.</text>
</comment>
<name>A0A9D4QHH2_RHISA</name>
<reference evidence="2" key="2">
    <citation type="submission" date="2021-09" db="EMBL/GenBank/DDBJ databases">
        <authorList>
            <person name="Jia N."/>
            <person name="Wang J."/>
            <person name="Shi W."/>
            <person name="Du L."/>
            <person name="Sun Y."/>
            <person name="Zhan W."/>
            <person name="Jiang J."/>
            <person name="Wang Q."/>
            <person name="Zhang B."/>
            <person name="Ji P."/>
            <person name="Sakyi L.B."/>
            <person name="Cui X."/>
            <person name="Yuan T."/>
            <person name="Jiang B."/>
            <person name="Yang W."/>
            <person name="Lam T.T.-Y."/>
            <person name="Chang Q."/>
            <person name="Ding S."/>
            <person name="Wang X."/>
            <person name="Zhu J."/>
            <person name="Ruan X."/>
            <person name="Zhao L."/>
            <person name="Wei J."/>
            <person name="Que T."/>
            <person name="Du C."/>
            <person name="Cheng J."/>
            <person name="Dai P."/>
            <person name="Han X."/>
            <person name="Huang E."/>
            <person name="Gao Y."/>
            <person name="Liu J."/>
            <person name="Shao H."/>
            <person name="Ye R."/>
            <person name="Li L."/>
            <person name="Wei W."/>
            <person name="Wang X."/>
            <person name="Wang C."/>
            <person name="Huo Q."/>
            <person name="Li W."/>
            <person name="Guo W."/>
            <person name="Chen H."/>
            <person name="Chen S."/>
            <person name="Zhou L."/>
            <person name="Zhou L."/>
            <person name="Ni X."/>
            <person name="Tian J."/>
            <person name="Zhou Y."/>
            <person name="Sheng Y."/>
            <person name="Liu T."/>
            <person name="Pan Y."/>
            <person name="Xia L."/>
            <person name="Li J."/>
            <person name="Zhao F."/>
            <person name="Cao W."/>
        </authorList>
    </citation>
    <scope>NUCLEOTIDE SEQUENCE</scope>
    <source>
        <strain evidence="2">Rsan-2018</strain>
        <tissue evidence="2">Larvae</tissue>
    </source>
</reference>
<feature type="compositionally biased region" description="Low complexity" evidence="1">
    <location>
        <begin position="174"/>
        <end position="191"/>
    </location>
</feature>
<dbReference type="EMBL" id="JABSTV010001245">
    <property type="protein sequence ID" value="KAH7982947.1"/>
    <property type="molecule type" value="Genomic_DNA"/>
</dbReference>
<dbReference type="Proteomes" id="UP000821837">
    <property type="component" value="Chromosome 1"/>
</dbReference>
<accession>A0A9D4QHH2</accession>
<feature type="compositionally biased region" description="Polar residues" evidence="1">
    <location>
        <begin position="7"/>
        <end position="20"/>
    </location>
</feature>
<dbReference type="VEuPathDB" id="VectorBase:RSAN_056068"/>
<gene>
    <name evidence="2" type="ORF">HPB52_008331</name>
</gene>
<evidence type="ECO:0000256" key="1">
    <source>
        <dbReference type="SAM" id="MobiDB-lite"/>
    </source>
</evidence>
<sequence length="230" mass="24147">MRKFSTPIVTWSSSRRISTDNQVPIKRRVTRDGAWQVSEQAVVQSYQPFSASSLVQEGVQAEQKSAKLAELAASSLSGVASEALSEAASQQQTQQQASGGPDTAVSSGSFYREANHEFSQVGAASTPVSQQEEQGVSSESSQEGIAVQSSESAEAPQQSLQEASSENAQSSLYSEQTSGQQSASSGTWSGGVRRQKVAAQLGGTKGGTKGMLRTVARTNGWTRNSLGYSG</sequence>
<reference evidence="2" key="1">
    <citation type="journal article" date="2020" name="Cell">
        <title>Large-Scale Comparative Analyses of Tick Genomes Elucidate Their Genetic Diversity and Vector Capacities.</title>
        <authorList>
            <consortium name="Tick Genome and Microbiome Consortium (TIGMIC)"/>
            <person name="Jia N."/>
            <person name="Wang J."/>
            <person name="Shi W."/>
            <person name="Du L."/>
            <person name="Sun Y."/>
            <person name="Zhan W."/>
            <person name="Jiang J.F."/>
            <person name="Wang Q."/>
            <person name="Zhang B."/>
            <person name="Ji P."/>
            <person name="Bell-Sakyi L."/>
            <person name="Cui X.M."/>
            <person name="Yuan T.T."/>
            <person name="Jiang B.G."/>
            <person name="Yang W.F."/>
            <person name="Lam T.T."/>
            <person name="Chang Q.C."/>
            <person name="Ding S.J."/>
            <person name="Wang X.J."/>
            <person name="Zhu J.G."/>
            <person name="Ruan X.D."/>
            <person name="Zhao L."/>
            <person name="Wei J.T."/>
            <person name="Ye R.Z."/>
            <person name="Que T.C."/>
            <person name="Du C.H."/>
            <person name="Zhou Y.H."/>
            <person name="Cheng J.X."/>
            <person name="Dai P.F."/>
            <person name="Guo W.B."/>
            <person name="Han X.H."/>
            <person name="Huang E.J."/>
            <person name="Li L.F."/>
            <person name="Wei W."/>
            <person name="Gao Y.C."/>
            <person name="Liu J.Z."/>
            <person name="Shao H.Z."/>
            <person name="Wang X."/>
            <person name="Wang C.C."/>
            <person name="Yang T.C."/>
            <person name="Huo Q.B."/>
            <person name="Li W."/>
            <person name="Chen H.Y."/>
            <person name="Chen S.E."/>
            <person name="Zhou L.G."/>
            <person name="Ni X.B."/>
            <person name="Tian J.H."/>
            <person name="Sheng Y."/>
            <person name="Liu T."/>
            <person name="Pan Y.S."/>
            <person name="Xia L.Y."/>
            <person name="Li J."/>
            <person name="Zhao F."/>
            <person name="Cao W.C."/>
        </authorList>
    </citation>
    <scope>NUCLEOTIDE SEQUENCE</scope>
    <source>
        <strain evidence="2">Rsan-2018</strain>
    </source>
</reference>
<protein>
    <submittedName>
        <fullName evidence="2">Uncharacterized protein</fullName>
    </submittedName>
</protein>
<evidence type="ECO:0000313" key="3">
    <source>
        <dbReference type="Proteomes" id="UP000821837"/>
    </source>
</evidence>
<proteinExistence type="predicted"/>
<evidence type="ECO:0000313" key="2">
    <source>
        <dbReference type="EMBL" id="KAH7982947.1"/>
    </source>
</evidence>
<keyword evidence="3" id="KW-1185">Reference proteome</keyword>
<feature type="compositionally biased region" description="Low complexity" evidence="1">
    <location>
        <begin position="128"/>
        <end position="166"/>
    </location>
</feature>